<evidence type="ECO:0000313" key="2">
    <source>
        <dbReference type="EMBL" id="MBF9134258.1"/>
    </source>
</evidence>
<dbReference type="InterPro" id="IPR025334">
    <property type="entry name" value="DUF4240"/>
</dbReference>
<gene>
    <name evidence="2" type="ORF">I0C86_35800</name>
</gene>
<sequence>MDEARFWKIVDGTLVDPCRQAELLTDALAALSASDVLGFRRQFVAAHRRAYTRRMWLAAALLHSDPRGDVDLSDDGFTDYRSWLITRGQHSFDLAVSDPDTIIDLPVDGCHDLFCHGETFAAVPDDVYEELSGQEVPIEEDIVEMLGDLPDPPVDRSTAGLLASYPRLTSHRKVDA</sequence>
<protein>
    <submittedName>
        <fullName evidence="2">DUF4240 domain-containing protein</fullName>
    </submittedName>
</protein>
<name>A0ABS0H7U6_9ACTN</name>
<dbReference type="EMBL" id="JADPUN010000332">
    <property type="protein sequence ID" value="MBF9134258.1"/>
    <property type="molecule type" value="Genomic_DNA"/>
</dbReference>
<dbReference type="Pfam" id="PF14024">
    <property type="entry name" value="DUF4240"/>
    <property type="match status" value="1"/>
</dbReference>
<dbReference type="Proteomes" id="UP000638560">
    <property type="component" value="Unassembled WGS sequence"/>
</dbReference>
<reference evidence="2 3" key="1">
    <citation type="submission" date="2020-11" db="EMBL/GenBank/DDBJ databases">
        <title>A novel isolate from a Black sea contaminated sediment with potential to produce alkanes: Plantactinospora alkalitolerans sp. nov.</title>
        <authorList>
            <person name="Carro L."/>
            <person name="Veyisoglu A."/>
            <person name="Guven K."/>
            <person name="Schumann P."/>
            <person name="Klenk H.-P."/>
            <person name="Sahin N."/>
        </authorList>
    </citation>
    <scope>NUCLEOTIDE SEQUENCE [LARGE SCALE GENOMIC DNA]</scope>
    <source>
        <strain evidence="2 3">S1510</strain>
    </source>
</reference>
<proteinExistence type="predicted"/>
<organism evidence="2 3">
    <name type="scientific">Plantactinospora alkalitolerans</name>
    <dbReference type="NCBI Taxonomy" id="2789879"/>
    <lineage>
        <taxon>Bacteria</taxon>
        <taxon>Bacillati</taxon>
        <taxon>Actinomycetota</taxon>
        <taxon>Actinomycetes</taxon>
        <taxon>Micromonosporales</taxon>
        <taxon>Micromonosporaceae</taxon>
        <taxon>Plantactinospora</taxon>
    </lineage>
</organism>
<dbReference type="RefSeq" id="WP_196205742.1">
    <property type="nucleotide sequence ID" value="NZ_JADPUN010000332.1"/>
</dbReference>
<keyword evidence="3" id="KW-1185">Reference proteome</keyword>
<evidence type="ECO:0000313" key="3">
    <source>
        <dbReference type="Proteomes" id="UP000638560"/>
    </source>
</evidence>
<comment type="caution">
    <text evidence="2">The sequence shown here is derived from an EMBL/GenBank/DDBJ whole genome shotgun (WGS) entry which is preliminary data.</text>
</comment>
<feature type="domain" description="DUF4240" evidence="1">
    <location>
        <begin position="1"/>
        <end position="130"/>
    </location>
</feature>
<accession>A0ABS0H7U6</accession>
<evidence type="ECO:0000259" key="1">
    <source>
        <dbReference type="Pfam" id="PF14024"/>
    </source>
</evidence>